<reference evidence="1" key="1">
    <citation type="journal article" date="2020" name="Stud. Mycol.">
        <title>101 Dothideomycetes genomes: a test case for predicting lifestyles and emergence of pathogens.</title>
        <authorList>
            <person name="Haridas S."/>
            <person name="Albert R."/>
            <person name="Binder M."/>
            <person name="Bloem J."/>
            <person name="Labutti K."/>
            <person name="Salamov A."/>
            <person name="Andreopoulos B."/>
            <person name="Baker S."/>
            <person name="Barry K."/>
            <person name="Bills G."/>
            <person name="Bluhm B."/>
            <person name="Cannon C."/>
            <person name="Castanera R."/>
            <person name="Culley D."/>
            <person name="Daum C."/>
            <person name="Ezra D."/>
            <person name="Gonzalez J."/>
            <person name="Henrissat B."/>
            <person name="Kuo A."/>
            <person name="Liang C."/>
            <person name="Lipzen A."/>
            <person name="Lutzoni F."/>
            <person name="Magnuson J."/>
            <person name="Mondo S."/>
            <person name="Nolan M."/>
            <person name="Ohm R."/>
            <person name="Pangilinan J."/>
            <person name="Park H.-J."/>
            <person name="Ramirez L."/>
            <person name="Alfaro M."/>
            <person name="Sun H."/>
            <person name="Tritt A."/>
            <person name="Yoshinaga Y."/>
            <person name="Zwiers L.-H."/>
            <person name="Turgeon B."/>
            <person name="Goodwin S."/>
            <person name="Spatafora J."/>
            <person name="Crous P."/>
            <person name="Grigoriev I."/>
        </authorList>
    </citation>
    <scope>NUCLEOTIDE SEQUENCE</scope>
    <source>
        <strain evidence="1">Tuck. ex Michener</strain>
    </source>
</reference>
<evidence type="ECO:0008006" key="3">
    <source>
        <dbReference type="Google" id="ProtNLM"/>
    </source>
</evidence>
<gene>
    <name evidence="1" type="ORF">EV356DRAFT_309228</name>
</gene>
<keyword evidence="2" id="KW-1185">Reference proteome</keyword>
<dbReference type="Proteomes" id="UP000800092">
    <property type="component" value="Unassembled WGS sequence"/>
</dbReference>
<sequence length="255" mass="29087">MPSFLDLPRELRDIIYQYIIPHKSINQDGTYNEMDHESDLNFALANQQICTEFSQMCKTLLRFPLDYSHLGRDCRAVATCIRIMNQPIMDRIGSIPIMPDRSTWNAFGFFSIADDKPTELRCCSAKIMPIILALRESRLKIHLLFKIPPDREREDRTYYTDRPVLAAGISQCVNQNMPHSDFTGVSPGKFIETPKPQSIVWREWKLDQAHVCLTPSIGIGSFTHPTKTLNLHRKINSLEGLGLLASVASPQRTGR</sequence>
<name>A0A6A6HJX9_VIRVR</name>
<accession>A0A6A6HJX9</accession>
<evidence type="ECO:0000313" key="2">
    <source>
        <dbReference type="Proteomes" id="UP000800092"/>
    </source>
</evidence>
<protein>
    <recommendedName>
        <fullName evidence="3">F-box domain-containing protein</fullName>
    </recommendedName>
</protein>
<organism evidence="1 2">
    <name type="scientific">Viridothelium virens</name>
    <name type="common">Speckled blister lichen</name>
    <name type="synonym">Trypethelium virens</name>
    <dbReference type="NCBI Taxonomy" id="1048519"/>
    <lineage>
        <taxon>Eukaryota</taxon>
        <taxon>Fungi</taxon>
        <taxon>Dikarya</taxon>
        <taxon>Ascomycota</taxon>
        <taxon>Pezizomycotina</taxon>
        <taxon>Dothideomycetes</taxon>
        <taxon>Dothideomycetes incertae sedis</taxon>
        <taxon>Trypetheliales</taxon>
        <taxon>Trypetheliaceae</taxon>
        <taxon>Viridothelium</taxon>
    </lineage>
</organism>
<proteinExistence type="predicted"/>
<evidence type="ECO:0000313" key="1">
    <source>
        <dbReference type="EMBL" id="KAF2238445.1"/>
    </source>
</evidence>
<dbReference type="OrthoDB" id="5062850at2759"/>
<dbReference type="AlphaFoldDB" id="A0A6A6HJX9"/>
<dbReference type="EMBL" id="ML991776">
    <property type="protein sequence ID" value="KAF2238445.1"/>
    <property type="molecule type" value="Genomic_DNA"/>
</dbReference>